<proteinExistence type="predicted"/>
<gene>
    <name evidence="1" type="ORF">S12H4_16662</name>
</gene>
<protein>
    <submittedName>
        <fullName evidence="1">Uncharacterized protein</fullName>
    </submittedName>
</protein>
<organism evidence="1">
    <name type="scientific">marine sediment metagenome</name>
    <dbReference type="NCBI Taxonomy" id="412755"/>
    <lineage>
        <taxon>unclassified sequences</taxon>
        <taxon>metagenomes</taxon>
        <taxon>ecological metagenomes</taxon>
    </lineage>
</organism>
<accession>X1SLM5</accession>
<reference evidence="1" key="1">
    <citation type="journal article" date="2014" name="Front. Microbiol.">
        <title>High frequency of phylogenetically diverse reductive dehalogenase-homologous genes in deep subseafloor sedimentary metagenomes.</title>
        <authorList>
            <person name="Kawai M."/>
            <person name="Futagami T."/>
            <person name="Toyoda A."/>
            <person name="Takaki Y."/>
            <person name="Nishi S."/>
            <person name="Hori S."/>
            <person name="Arai W."/>
            <person name="Tsubouchi T."/>
            <person name="Morono Y."/>
            <person name="Uchiyama I."/>
            <person name="Ito T."/>
            <person name="Fujiyama A."/>
            <person name="Inagaki F."/>
            <person name="Takami H."/>
        </authorList>
    </citation>
    <scope>NUCLEOTIDE SEQUENCE</scope>
    <source>
        <strain evidence="1">Expedition CK06-06</strain>
    </source>
</reference>
<evidence type="ECO:0000313" key="1">
    <source>
        <dbReference type="EMBL" id="GAI80041.1"/>
    </source>
</evidence>
<dbReference type="EMBL" id="BARW01008077">
    <property type="protein sequence ID" value="GAI80041.1"/>
    <property type="molecule type" value="Genomic_DNA"/>
</dbReference>
<sequence>MKDLLRRLTELEADVRYQEFAKEGDRGFAYVHGGIPVLLSAP</sequence>
<dbReference type="AlphaFoldDB" id="X1SLM5"/>
<feature type="non-terminal residue" evidence="1">
    <location>
        <position position="42"/>
    </location>
</feature>
<comment type="caution">
    <text evidence="1">The sequence shown here is derived from an EMBL/GenBank/DDBJ whole genome shotgun (WGS) entry which is preliminary data.</text>
</comment>
<name>X1SLM5_9ZZZZ</name>